<comment type="caution">
    <text evidence="2">The sequence shown here is derived from an EMBL/GenBank/DDBJ whole genome shotgun (WGS) entry which is preliminary data.</text>
</comment>
<reference evidence="2 3" key="1">
    <citation type="submission" date="2024-09" db="EMBL/GenBank/DDBJ databases">
        <title>Rethinking Asexuality: The Enigmatic Case of Functional Sexual Genes in Lepraria (Stereocaulaceae).</title>
        <authorList>
            <person name="Doellman M."/>
            <person name="Sun Y."/>
            <person name="Barcenas-Pena A."/>
            <person name="Lumbsch H.T."/>
            <person name="Grewe F."/>
        </authorList>
    </citation>
    <scope>NUCLEOTIDE SEQUENCE [LARGE SCALE GENOMIC DNA]</scope>
    <source>
        <strain evidence="2 3">Grewe 0041</strain>
    </source>
</reference>
<accession>A0ABR4B8C4</accession>
<feature type="compositionally biased region" description="Low complexity" evidence="1">
    <location>
        <begin position="83"/>
        <end position="96"/>
    </location>
</feature>
<evidence type="ECO:0000256" key="1">
    <source>
        <dbReference type="SAM" id="MobiDB-lite"/>
    </source>
</evidence>
<proteinExistence type="predicted"/>
<feature type="region of interest" description="Disordered" evidence="1">
    <location>
        <begin position="80"/>
        <end position="141"/>
    </location>
</feature>
<keyword evidence="3" id="KW-1185">Reference proteome</keyword>
<dbReference type="Proteomes" id="UP001590951">
    <property type="component" value="Unassembled WGS sequence"/>
</dbReference>
<organism evidence="2 3">
    <name type="scientific">Lepraria finkii</name>
    <dbReference type="NCBI Taxonomy" id="1340010"/>
    <lineage>
        <taxon>Eukaryota</taxon>
        <taxon>Fungi</taxon>
        <taxon>Dikarya</taxon>
        <taxon>Ascomycota</taxon>
        <taxon>Pezizomycotina</taxon>
        <taxon>Lecanoromycetes</taxon>
        <taxon>OSLEUM clade</taxon>
        <taxon>Lecanoromycetidae</taxon>
        <taxon>Lecanorales</taxon>
        <taxon>Lecanorineae</taxon>
        <taxon>Stereocaulaceae</taxon>
        <taxon>Lepraria</taxon>
    </lineage>
</organism>
<dbReference type="EMBL" id="JBHFEH010000021">
    <property type="protein sequence ID" value="KAL2053301.1"/>
    <property type="molecule type" value="Genomic_DNA"/>
</dbReference>
<protein>
    <submittedName>
        <fullName evidence="2">Uncharacterized protein</fullName>
    </submittedName>
</protein>
<feature type="compositionally biased region" description="Low complexity" evidence="1">
    <location>
        <begin position="105"/>
        <end position="119"/>
    </location>
</feature>
<feature type="compositionally biased region" description="Basic and acidic residues" evidence="1">
    <location>
        <begin position="132"/>
        <end position="141"/>
    </location>
</feature>
<gene>
    <name evidence="2" type="ORF">ABVK25_006294</name>
</gene>
<evidence type="ECO:0000313" key="3">
    <source>
        <dbReference type="Proteomes" id="UP001590951"/>
    </source>
</evidence>
<sequence>MAWREARIQTSEDALTPFIHPRILAPQSRARSLLWHEDWAREWFHGDEEDRCQQEAIELQAMQKDLVQRQAAEARLREEAIPAQTRADTTARQQAAPVDLRKKAITTANTQAQEQATTKARCREGMGLQGEGESRKRTDFR</sequence>
<evidence type="ECO:0000313" key="2">
    <source>
        <dbReference type="EMBL" id="KAL2053301.1"/>
    </source>
</evidence>
<name>A0ABR4B8C4_9LECA</name>